<name>A0A7N2MS67_QUELO</name>
<dbReference type="EMBL" id="LRBV02000010">
    <property type="status" value="NOT_ANNOTATED_CDS"/>
    <property type="molecule type" value="Genomic_DNA"/>
</dbReference>
<proteinExistence type="predicted"/>
<dbReference type="Proteomes" id="UP000594261">
    <property type="component" value="Chromosome 10"/>
</dbReference>
<dbReference type="Gramene" id="QL10p048926:mrna">
    <property type="protein sequence ID" value="QL10p048926:mrna"/>
    <property type="gene ID" value="QL10p048926"/>
</dbReference>
<reference evidence="2" key="2">
    <citation type="submission" date="2021-01" db="UniProtKB">
        <authorList>
            <consortium name="EnsemblPlants"/>
        </authorList>
    </citation>
    <scope>IDENTIFICATION</scope>
</reference>
<evidence type="ECO:0000313" key="3">
    <source>
        <dbReference type="Proteomes" id="UP000594261"/>
    </source>
</evidence>
<feature type="compositionally biased region" description="Basic residues" evidence="1">
    <location>
        <begin position="243"/>
        <end position="261"/>
    </location>
</feature>
<organism evidence="2 3">
    <name type="scientific">Quercus lobata</name>
    <name type="common">Valley oak</name>
    <dbReference type="NCBI Taxonomy" id="97700"/>
    <lineage>
        <taxon>Eukaryota</taxon>
        <taxon>Viridiplantae</taxon>
        <taxon>Streptophyta</taxon>
        <taxon>Embryophyta</taxon>
        <taxon>Tracheophyta</taxon>
        <taxon>Spermatophyta</taxon>
        <taxon>Magnoliopsida</taxon>
        <taxon>eudicotyledons</taxon>
        <taxon>Gunneridae</taxon>
        <taxon>Pentapetalae</taxon>
        <taxon>rosids</taxon>
        <taxon>fabids</taxon>
        <taxon>Fagales</taxon>
        <taxon>Fagaceae</taxon>
        <taxon>Quercus</taxon>
    </lineage>
</organism>
<reference evidence="2 3" key="1">
    <citation type="journal article" date="2016" name="G3 (Bethesda)">
        <title>First Draft Assembly and Annotation of the Genome of a California Endemic Oak Quercus lobata Nee (Fagaceae).</title>
        <authorList>
            <person name="Sork V.L."/>
            <person name="Fitz-Gibbon S.T."/>
            <person name="Puiu D."/>
            <person name="Crepeau M."/>
            <person name="Gugger P.F."/>
            <person name="Sherman R."/>
            <person name="Stevens K."/>
            <person name="Langley C.H."/>
            <person name="Pellegrini M."/>
            <person name="Salzberg S.L."/>
        </authorList>
    </citation>
    <scope>NUCLEOTIDE SEQUENCE [LARGE SCALE GENOMIC DNA]</scope>
    <source>
        <strain evidence="2 3">cv. SW786</strain>
    </source>
</reference>
<feature type="region of interest" description="Disordered" evidence="1">
    <location>
        <begin position="240"/>
        <end position="262"/>
    </location>
</feature>
<dbReference type="AlphaFoldDB" id="A0A7N2MS67"/>
<protein>
    <recommendedName>
        <fullName evidence="4">DUF4283 domain-containing protein</fullName>
    </recommendedName>
</protein>
<evidence type="ECO:0000313" key="2">
    <source>
        <dbReference type="EnsemblPlants" id="QL10p048926:mrna"/>
    </source>
</evidence>
<dbReference type="EnsemblPlants" id="QL10p048926:mrna">
    <property type="protein sequence ID" value="QL10p048926:mrna"/>
    <property type="gene ID" value="QL10p048926"/>
</dbReference>
<keyword evidence="3" id="KW-1185">Reference proteome</keyword>
<evidence type="ECO:0008006" key="4">
    <source>
        <dbReference type="Google" id="ProtNLM"/>
    </source>
</evidence>
<sequence>MVAFWVQIHGLPTLSQTREAGIRIGSILGKVERVDVGDEGFSLGNYLRIKVIMDISQPLCQGRMVRMGGSESRWVEFKAKQTEREQQISPQTVVLTKQSQASDKSAIDHEEADVEVLTLGSARSMEKQTENKGKCDFENLLREIDVEISGKADTGCNVVNADSVQIMENVMVSAQHEEAIGGEGEVLMQGLGSRFSCNGPQATMGHIEDHVGSDGPKAILTQVQDLKVFQVGPMKLELSGKGSNKRCKSPTRRKPHAHATKSGKENIRLCISTLQKENAKEDISQMEVEELDVGPKRKVRAPLLEVMDNMEVRKKLKLDEEVVALGKLMATQMGSKAVVGLPHQE</sequence>
<evidence type="ECO:0000256" key="1">
    <source>
        <dbReference type="SAM" id="MobiDB-lite"/>
    </source>
</evidence>
<dbReference type="InParanoid" id="A0A7N2MS67"/>
<accession>A0A7N2MS67</accession>